<keyword evidence="1" id="KW-0175">Coiled coil</keyword>
<feature type="compositionally biased region" description="Basic and acidic residues" evidence="2">
    <location>
        <begin position="960"/>
        <end position="970"/>
    </location>
</feature>
<evidence type="ECO:0000256" key="1">
    <source>
        <dbReference type="SAM" id="Coils"/>
    </source>
</evidence>
<accession>A0ABP0HII0</accession>
<evidence type="ECO:0000256" key="2">
    <source>
        <dbReference type="SAM" id="MobiDB-lite"/>
    </source>
</evidence>
<proteinExistence type="predicted"/>
<feature type="coiled-coil region" evidence="1">
    <location>
        <begin position="699"/>
        <end position="737"/>
    </location>
</feature>
<feature type="region of interest" description="Disordered" evidence="2">
    <location>
        <begin position="960"/>
        <end position="979"/>
    </location>
</feature>
<organism evidence="3 4">
    <name type="scientific">Durusdinium trenchii</name>
    <dbReference type="NCBI Taxonomy" id="1381693"/>
    <lineage>
        <taxon>Eukaryota</taxon>
        <taxon>Sar</taxon>
        <taxon>Alveolata</taxon>
        <taxon>Dinophyceae</taxon>
        <taxon>Suessiales</taxon>
        <taxon>Symbiodiniaceae</taxon>
        <taxon>Durusdinium</taxon>
    </lineage>
</organism>
<evidence type="ECO:0008006" key="5">
    <source>
        <dbReference type="Google" id="ProtNLM"/>
    </source>
</evidence>
<feature type="region of interest" description="Disordered" evidence="2">
    <location>
        <begin position="845"/>
        <end position="922"/>
    </location>
</feature>
<dbReference type="Proteomes" id="UP001642464">
    <property type="component" value="Unassembled WGS sequence"/>
</dbReference>
<feature type="compositionally biased region" description="Polar residues" evidence="2">
    <location>
        <begin position="886"/>
        <end position="908"/>
    </location>
</feature>
<evidence type="ECO:0000313" key="4">
    <source>
        <dbReference type="Proteomes" id="UP001642464"/>
    </source>
</evidence>
<protein>
    <recommendedName>
        <fullName evidence="5">HTH CENPB-type domain-containing protein</fullName>
    </recommendedName>
</protein>
<reference evidence="3 4" key="1">
    <citation type="submission" date="2024-02" db="EMBL/GenBank/DDBJ databases">
        <authorList>
            <person name="Chen Y."/>
            <person name="Shah S."/>
            <person name="Dougan E. K."/>
            <person name="Thang M."/>
            <person name="Chan C."/>
        </authorList>
    </citation>
    <scope>NUCLEOTIDE SEQUENCE [LARGE SCALE GENOMIC DNA]</scope>
</reference>
<gene>
    <name evidence="3" type="ORF">SCF082_LOCUS1758</name>
</gene>
<name>A0ABP0HII0_9DINO</name>
<comment type="caution">
    <text evidence="3">The sequence shown here is derived from an EMBL/GenBank/DDBJ whole genome shotgun (WGS) entry which is preliminary data.</text>
</comment>
<dbReference type="EMBL" id="CAXAMM010000860">
    <property type="protein sequence ID" value="CAK8989316.1"/>
    <property type="molecule type" value="Genomic_DNA"/>
</dbReference>
<keyword evidence="4" id="KW-1185">Reference proteome</keyword>
<evidence type="ECO:0000313" key="3">
    <source>
        <dbReference type="EMBL" id="CAK8989316.1"/>
    </source>
</evidence>
<feature type="compositionally biased region" description="Basic residues" evidence="2">
    <location>
        <begin position="859"/>
        <end position="868"/>
    </location>
</feature>
<sequence length="1070" mass="120460">MEADGGKRMIGLGLEALQGVVCARQHDRVFVFKGEMAGARAKLVANGPNGPSLLHREPSKVLKEFVKMECKEWSPGKILPKGVRCFLDRWFQRCVEVHREEAEAEKLEAKMGGQVRELEATWKAKRSEWEDESLPEDEIARRSRLLYAGRLKDAEARHRAAEATLERAKEAARGVCKTAREASKAFKDLVGVTLSFSTLLKYLKGTRNPDAQQGAQPVFDDEAEGQILDSVLFFDKAGHPLTKRKVVELAKESATDQARLRGSKLTKEWFRGFHRRMKDKHPEIRTVTTRNRELQSSKWLNSDNLNDWFDALKKMAIRNGFARERLPSESGEVGEFVWKYPGRVIITDETSISSGNSEVAKLGQGKVVTTADRVTGINKRRPPGPVKDCQYRITMVGGHNLLGEPTVPVWIVGQIGEPTEATVGKIKKAVKEAIPEIKINNETVTEPIVGFHPRGGIAEDNIMTMVDAIELMFPDVADEPGKRVLWMTDWHGSRLSLPLLRRLVEQGIYLHLWLPNTTAYMQSPDVALFSPFKQRMASIQMQELLADSKTGVDRARKISWAAKAYIETFTKERCLQGARVTGVMPVNREELLKLAETKEGDEIAATVKAHLGVQALEQLQQGHGTLEHRTLDIPRTATDDFKDAADTSFRKLLRSPKTAKSRDFIDRGTLQETQGVVDNVISRIDKACEDADAHLLKAQERITKEAESAEKLLKSKIAELKEGIEQVRNDKQAALASSVAVFKSEKCTFRRLKEEIREHQRLLASLPDDPEDAHQGARKLRSVLATCQETLWTVENAPRDDVGLPQRSDELLTIKRPELHPHPQLSNVVMNRFLDEVVRCTVDKVAPKRPRATKTSQKPTKKRQRKGKTTREVQSKQLETDPTEETCATLQPSASQETRASQESNTTQEIEDSEEENQEDDVGEFDGINMKAGAIARTLGCDLTSPRMLKFFEREAEKRKAAREEKESQARLKAAKKQKEMDELPGKIAAAKAKIHEIMSEHEDFSVRGLATPAREYLRLRKRHAKLVEGNHARAAQIDAIMRLKGPDFPPAAFDFIEKLFKERARPPQQ</sequence>
<feature type="compositionally biased region" description="Acidic residues" evidence="2">
    <location>
        <begin position="909"/>
        <end position="922"/>
    </location>
</feature>